<organism evidence="2 3">
    <name type="scientific">Trapa natans</name>
    <name type="common">Water chestnut</name>
    <dbReference type="NCBI Taxonomy" id="22666"/>
    <lineage>
        <taxon>Eukaryota</taxon>
        <taxon>Viridiplantae</taxon>
        <taxon>Streptophyta</taxon>
        <taxon>Embryophyta</taxon>
        <taxon>Tracheophyta</taxon>
        <taxon>Spermatophyta</taxon>
        <taxon>Magnoliopsida</taxon>
        <taxon>eudicotyledons</taxon>
        <taxon>Gunneridae</taxon>
        <taxon>Pentapetalae</taxon>
        <taxon>rosids</taxon>
        <taxon>malvids</taxon>
        <taxon>Myrtales</taxon>
        <taxon>Lythraceae</taxon>
        <taxon>Trapa</taxon>
    </lineage>
</organism>
<dbReference type="EMBL" id="JAXQNO010000020">
    <property type="protein sequence ID" value="KAK4772128.1"/>
    <property type="molecule type" value="Genomic_DNA"/>
</dbReference>
<name>A0AAN7QQ91_TRANT</name>
<evidence type="ECO:0000313" key="3">
    <source>
        <dbReference type="Proteomes" id="UP001346149"/>
    </source>
</evidence>
<sequence>MSILTIENHNTKIAQNTLLKTNFSLEYASGSFLIACLLIISYNKFDFRMAQSIQITGRINPPCLATKAVQSPALPLQGVDNVHCRDSFPASVLGVGNGVANDILQEDLEYPARLLVDQATYALDAPSAGEAADGRFGDSLNVIIAPPFPMPLPPFPLPDIPMSPT</sequence>
<proteinExistence type="predicted"/>
<dbReference type="Proteomes" id="UP001346149">
    <property type="component" value="Unassembled WGS sequence"/>
</dbReference>
<feature type="transmembrane region" description="Helical" evidence="1">
    <location>
        <begin position="27"/>
        <end position="45"/>
    </location>
</feature>
<evidence type="ECO:0000256" key="1">
    <source>
        <dbReference type="SAM" id="Phobius"/>
    </source>
</evidence>
<keyword evidence="1" id="KW-0472">Membrane</keyword>
<dbReference type="AlphaFoldDB" id="A0AAN7QQ91"/>
<comment type="caution">
    <text evidence="2">The sequence shown here is derived from an EMBL/GenBank/DDBJ whole genome shotgun (WGS) entry which is preliminary data.</text>
</comment>
<gene>
    <name evidence="2" type="ORF">SAY86_013903</name>
</gene>
<evidence type="ECO:0000313" key="2">
    <source>
        <dbReference type="EMBL" id="KAK4772128.1"/>
    </source>
</evidence>
<accession>A0AAN7QQ91</accession>
<keyword evidence="1" id="KW-1133">Transmembrane helix</keyword>
<reference evidence="2 3" key="1">
    <citation type="journal article" date="2023" name="Hortic Res">
        <title>Pangenome of water caltrop reveals structural variations and asymmetric subgenome divergence after allopolyploidization.</title>
        <authorList>
            <person name="Zhang X."/>
            <person name="Chen Y."/>
            <person name="Wang L."/>
            <person name="Yuan Y."/>
            <person name="Fang M."/>
            <person name="Shi L."/>
            <person name="Lu R."/>
            <person name="Comes H.P."/>
            <person name="Ma Y."/>
            <person name="Chen Y."/>
            <person name="Huang G."/>
            <person name="Zhou Y."/>
            <person name="Zheng Z."/>
            <person name="Qiu Y."/>
        </authorList>
    </citation>
    <scope>NUCLEOTIDE SEQUENCE [LARGE SCALE GENOMIC DNA]</scope>
    <source>
        <strain evidence="2">F231</strain>
    </source>
</reference>
<keyword evidence="3" id="KW-1185">Reference proteome</keyword>
<protein>
    <submittedName>
        <fullName evidence="2">Uncharacterized protein</fullName>
    </submittedName>
</protein>
<keyword evidence="1" id="KW-0812">Transmembrane</keyword>